<dbReference type="Proteomes" id="UP001321445">
    <property type="component" value="Chromosome"/>
</dbReference>
<gene>
    <name evidence="1" type="ORF">HCR_03030</name>
</gene>
<dbReference type="EMBL" id="AP027370">
    <property type="protein sequence ID" value="BDY11991.1"/>
    <property type="molecule type" value="Genomic_DNA"/>
</dbReference>
<protein>
    <submittedName>
        <fullName evidence="1">Uncharacterized protein</fullName>
    </submittedName>
</protein>
<name>A0ABM8FKU6_9BACT</name>
<organism evidence="1 2">
    <name type="scientific">Hydrogenimonas cancrithermarum</name>
    <dbReference type="NCBI Taxonomy" id="2993563"/>
    <lineage>
        <taxon>Bacteria</taxon>
        <taxon>Pseudomonadati</taxon>
        <taxon>Campylobacterota</taxon>
        <taxon>Epsilonproteobacteria</taxon>
        <taxon>Campylobacterales</taxon>
        <taxon>Hydrogenimonadaceae</taxon>
        <taxon>Hydrogenimonas</taxon>
    </lineage>
</organism>
<evidence type="ECO:0000313" key="1">
    <source>
        <dbReference type="EMBL" id="BDY11991.1"/>
    </source>
</evidence>
<proteinExistence type="predicted"/>
<reference evidence="1 2" key="1">
    <citation type="submission" date="2023-03" db="EMBL/GenBank/DDBJ databases">
        <title>Description of Hydrogenimonas sp. ISO32.</title>
        <authorList>
            <person name="Mino S."/>
            <person name="Fukazawa S."/>
            <person name="Sawabe T."/>
        </authorList>
    </citation>
    <scope>NUCLEOTIDE SEQUENCE [LARGE SCALE GENOMIC DNA]</scope>
    <source>
        <strain evidence="1 2">ISO32</strain>
    </source>
</reference>
<sequence>MGNQLLMKSVGIALFAATILHAEITINDIDKLVNDIKQERVGLTDKEIVNAKDPFIYPNGKYAKALHGNRSKKRRYRFVLTAIVNNHVKINRRWYSLNSKVNGFTVSKVGKNYVLLTRNGERTRVFLKRQKSKKIKLLVK</sequence>
<evidence type="ECO:0000313" key="2">
    <source>
        <dbReference type="Proteomes" id="UP001321445"/>
    </source>
</evidence>
<accession>A0ABM8FKU6</accession>
<keyword evidence="2" id="KW-1185">Reference proteome</keyword>